<dbReference type="Proteomes" id="UP001500902">
    <property type="component" value="Unassembled WGS sequence"/>
</dbReference>
<evidence type="ECO:0000256" key="4">
    <source>
        <dbReference type="ARBA" id="ARBA00023004"/>
    </source>
</evidence>
<comment type="similarity">
    <text evidence="1">Belongs to the IlvD/Edd family.</text>
</comment>
<evidence type="ECO:0000256" key="1">
    <source>
        <dbReference type="ARBA" id="ARBA00006486"/>
    </source>
</evidence>
<dbReference type="InterPro" id="IPR052352">
    <property type="entry name" value="Sugar_Degrad_Dehydratases"/>
</dbReference>
<evidence type="ECO:0000256" key="5">
    <source>
        <dbReference type="ARBA" id="ARBA00023014"/>
    </source>
</evidence>
<dbReference type="InterPro" id="IPR056740">
    <property type="entry name" value="ILV_EDD_C"/>
</dbReference>
<dbReference type="SUPFAM" id="SSF143975">
    <property type="entry name" value="IlvD/EDD N-terminal domain-like"/>
    <property type="match status" value="1"/>
</dbReference>
<protein>
    <submittedName>
        <fullName evidence="10">L-arabinonate dehydratase</fullName>
    </submittedName>
</protein>
<accession>A0ABP7EBG2</accession>
<dbReference type="InterPro" id="IPR000581">
    <property type="entry name" value="ILV_EDD_N"/>
</dbReference>
<dbReference type="SUPFAM" id="SSF52016">
    <property type="entry name" value="LeuD/IlvD-like"/>
    <property type="match status" value="1"/>
</dbReference>
<feature type="domain" description="Dihydroxy-acid/6-phosphogluconate dehydratase N-terminal" evidence="8">
    <location>
        <begin position="36"/>
        <end position="346"/>
    </location>
</feature>
<proteinExistence type="inferred from homology"/>
<sequence length="579" mass="60540">MSLRSAAWFAGEDLPGFLHRASLRATGLSQAALSGRPIVGIANSWSELVSCNAHFRGLADAVRRGVLQAGGLPLEFPTISLGENLMKPTAMLYRNLMAIDVEESLRSYPFDAVVLLGGCDKTIPAQLMGAASANVPAVMVPGGPAAPAVFHGRRLGVGTDLWRYTDRLRAGQMSEAEFAELEQAAMPGVGHCTEMGTASTMAVLAETLGVALPGSAAIPAGDARRYAAAEDAGTRAVFLARSGPRPRQIVTRAALLNAATMLAAIGGSTNAIVHLLALARRSGAPFSLDDLDAAAARTPLLVNVRPAGEHLFEDFFRAGGVPALLRELEPLLHTDALTVTGHTLQEQLRAPASPDRRVIGTLDDPFGAPGGLAVLRGNLAPDGAVIKASAASGQLLRHRGPAIVFDSVSDLAARIDDPALPVTADSVLVLRNAGPVGGPGMPEWGQLPIPAKLLREGVTDMVRISDARMSGTAYGTAVLHVAPESAVGGPLAAVRDGDLIDLDVPGRRLHLDVDDSEIRHRLLESPPRTFTGASGWARLYTGHVLQADQGCDFAFHEPEIDADTTPLPTGLLSGWHGGW</sequence>
<keyword evidence="4" id="KW-0408">Iron</keyword>
<reference evidence="11" key="1">
    <citation type="journal article" date="2019" name="Int. J. Syst. Evol. Microbiol.">
        <title>The Global Catalogue of Microorganisms (GCM) 10K type strain sequencing project: providing services to taxonomists for standard genome sequencing and annotation.</title>
        <authorList>
            <consortium name="The Broad Institute Genomics Platform"/>
            <consortium name="The Broad Institute Genome Sequencing Center for Infectious Disease"/>
            <person name="Wu L."/>
            <person name="Ma J."/>
        </authorList>
    </citation>
    <scope>NUCLEOTIDE SEQUENCE [LARGE SCALE GENOMIC DNA]</scope>
    <source>
        <strain evidence="11">JCM 16904</strain>
    </source>
</reference>
<name>A0ABP7EBG2_9ACTN</name>
<comment type="caution">
    <text evidence="10">The sequence shown here is derived from an EMBL/GenBank/DDBJ whole genome shotgun (WGS) entry which is preliminary data.</text>
</comment>
<dbReference type="PROSITE" id="PS00886">
    <property type="entry name" value="ILVD_EDD_1"/>
    <property type="match status" value="1"/>
</dbReference>
<dbReference type="Pfam" id="PF00920">
    <property type="entry name" value="ILVD_EDD_N"/>
    <property type="match status" value="1"/>
</dbReference>
<evidence type="ECO:0000313" key="10">
    <source>
        <dbReference type="EMBL" id="GAA3716910.1"/>
    </source>
</evidence>
<evidence type="ECO:0000256" key="6">
    <source>
        <dbReference type="ARBA" id="ARBA00023239"/>
    </source>
</evidence>
<keyword evidence="3" id="KW-0479">Metal-binding</keyword>
<keyword evidence="11" id="KW-1185">Reference proteome</keyword>
<keyword evidence="7" id="KW-0028">Amino-acid biosynthesis</keyword>
<keyword evidence="5" id="KW-0411">Iron-sulfur</keyword>
<dbReference type="RefSeq" id="WP_344896020.1">
    <property type="nucleotide sequence ID" value="NZ_BAAAZP010000236.1"/>
</dbReference>
<evidence type="ECO:0000259" key="8">
    <source>
        <dbReference type="Pfam" id="PF00920"/>
    </source>
</evidence>
<keyword evidence="6" id="KW-0456">Lyase</keyword>
<dbReference type="EMBL" id="BAAAZP010000236">
    <property type="protein sequence ID" value="GAA3716910.1"/>
    <property type="molecule type" value="Genomic_DNA"/>
</dbReference>
<keyword evidence="7" id="KW-0100">Branched-chain amino acid biosynthesis</keyword>
<feature type="domain" description="Dihydroxy-acid/6-phosphogluconate dehydratase C-terminal" evidence="9">
    <location>
        <begin position="358"/>
        <end position="551"/>
    </location>
</feature>
<dbReference type="PANTHER" id="PTHR43183:SF1">
    <property type="entry name" value="HYPOTHETICAL DIHYDROXY-ACID DEHYDRATASE (EUROFUNG)-RELATED"/>
    <property type="match status" value="1"/>
</dbReference>
<evidence type="ECO:0000259" key="9">
    <source>
        <dbReference type="Pfam" id="PF24877"/>
    </source>
</evidence>
<dbReference type="InterPro" id="IPR042096">
    <property type="entry name" value="Dihydro-acid_dehy_C"/>
</dbReference>
<dbReference type="InterPro" id="IPR020558">
    <property type="entry name" value="DiOHA_6PGluconate_deHydtase_CS"/>
</dbReference>
<organism evidence="10 11">
    <name type="scientific">Nonomuraea antimicrobica</name>
    <dbReference type="NCBI Taxonomy" id="561173"/>
    <lineage>
        <taxon>Bacteria</taxon>
        <taxon>Bacillati</taxon>
        <taxon>Actinomycetota</taxon>
        <taxon>Actinomycetes</taxon>
        <taxon>Streptosporangiales</taxon>
        <taxon>Streptosporangiaceae</taxon>
        <taxon>Nonomuraea</taxon>
    </lineage>
</organism>
<evidence type="ECO:0000313" key="11">
    <source>
        <dbReference type="Proteomes" id="UP001500902"/>
    </source>
</evidence>
<keyword evidence="2" id="KW-0001">2Fe-2S</keyword>
<evidence type="ECO:0000256" key="2">
    <source>
        <dbReference type="ARBA" id="ARBA00022714"/>
    </source>
</evidence>
<dbReference type="PANTHER" id="PTHR43183">
    <property type="entry name" value="HYPOTHETICAL DIHYDROXYACID DEHYDRATASE (EUROFUNG)-RELATED"/>
    <property type="match status" value="1"/>
</dbReference>
<evidence type="ECO:0000256" key="7">
    <source>
        <dbReference type="ARBA" id="ARBA00023304"/>
    </source>
</evidence>
<gene>
    <name evidence="10" type="primary">araD</name>
    <name evidence="10" type="ORF">GCM10022224_098240</name>
</gene>
<dbReference type="Pfam" id="PF24877">
    <property type="entry name" value="ILV_EDD_C"/>
    <property type="match status" value="1"/>
</dbReference>
<dbReference type="InterPro" id="IPR037237">
    <property type="entry name" value="IlvD/EDD_N"/>
</dbReference>
<dbReference type="NCBIfam" id="NF004784">
    <property type="entry name" value="PRK06131.1"/>
    <property type="match status" value="1"/>
</dbReference>
<dbReference type="Gene3D" id="3.50.30.80">
    <property type="entry name" value="IlvD/EDD C-terminal domain-like"/>
    <property type="match status" value="1"/>
</dbReference>
<evidence type="ECO:0000256" key="3">
    <source>
        <dbReference type="ARBA" id="ARBA00022723"/>
    </source>
</evidence>